<organism evidence="2 3">
    <name type="scientific">Candidatus Yanofskybacteria bacterium RIFCSPLOWO2_01_FULL_43_22</name>
    <dbReference type="NCBI Taxonomy" id="1802695"/>
    <lineage>
        <taxon>Bacteria</taxon>
        <taxon>Candidatus Yanofskyibacteriota</taxon>
    </lineage>
</organism>
<proteinExistence type="predicted"/>
<gene>
    <name evidence="2" type="ORF">A3A13_01440</name>
</gene>
<evidence type="ECO:0000256" key="1">
    <source>
        <dbReference type="SAM" id="MobiDB-lite"/>
    </source>
</evidence>
<dbReference type="Proteomes" id="UP000178911">
    <property type="component" value="Unassembled WGS sequence"/>
</dbReference>
<dbReference type="STRING" id="1802695.A3A13_01440"/>
<reference evidence="2 3" key="1">
    <citation type="journal article" date="2016" name="Nat. Commun.">
        <title>Thousands of microbial genomes shed light on interconnected biogeochemical processes in an aquifer system.</title>
        <authorList>
            <person name="Anantharaman K."/>
            <person name="Brown C.T."/>
            <person name="Hug L.A."/>
            <person name="Sharon I."/>
            <person name="Castelle C.J."/>
            <person name="Probst A.J."/>
            <person name="Thomas B.C."/>
            <person name="Singh A."/>
            <person name="Wilkins M.J."/>
            <person name="Karaoz U."/>
            <person name="Brodie E.L."/>
            <person name="Williams K.H."/>
            <person name="Hubbard S.S."/>
            <person name="Banfield J.F."/>
        </authorList>
    </citation>
    <scope>NUCLEOTIDE SEQUENCE [LARGE SCALE GENOMIC DNA]</scope>
</reference>
<evidence type="ECO:0008006" key="4">
    <source>
        <dbReference type="Google" id="ProtNLM"/>
    </source>
</evidence>
<dbReference type="AlphaFoldDB" id="A0A1F8GH39"/>
<protein>
    <recommendedName>
        <fullName evidence="4">Zinc-finger domain-containing protein</fullName>
    </recommendedName>
</protein>
<dbReference type="EMBL" id="MGKJ01000010">
    <property type="protein sequence ID" value="OGN24712.1"/>
    <property type="molecule type" value="Genomic_DNA"/>
</dbReference>
<accession>A0A1F8GH39</accession>
<sequence length="85" mass="9655">MRSREKPMHITEFSDLPPKPEAVLGKDGHIKPSFIEKLTDDKEKERLPVGQRMKVLEHNSGCAQCRDAIRKAKGELSPDSLPFEE</sequence>
<feature type="region of interest" description="Disordered" evidence="1">
    <location>
        <begin position="1"/>
        <end position="28"/>
    </location>
</feature>
<name>A0A1F8GH39_9BACT</name>
<comment type="caution">
    <text evidence="2">The sequence shown here is derived from an EMBL/GenBank/DDBJ whole genome shotgun (WGS) entry which is preliminary data.</text>
</comment>
<evidence type="ECO:0000313" key="2">
    <source>
        <dbReference type="EMBL" id="OGN24712.1"/>
    </source>
</evidence>
<evidence type="ECO:0000313" key="3">
    <source>
        <dbReference type="Proteomes" id="UP000178911"/>
    </source>
</evidence>